<comment type="caution">
    <text evidence="1">The sequence shown here is derived from an EMBL/GenBank/DDBJ whole genome shotgun (WGS) entry which is preliminary data.</text>
</comment>
<dbReference type="Proteomes" id="UP001059041">
    <property type="component" value="Linkage Group LG20"/>
</dbReference>
<reference evidence="1" key="1">
    <citation type="submission" date="2021-02" db="EMBL/GenBank/DDBJ databases">
        <title>Comparative genomics reveals that relaxation of natural selection precedes convergent phenotypic evolution of cavefish.</title>
        <authorList>
            <person name="Peng Z."/>
        </authorList>
    </citation>
    <scope>NUCLEOTIDE SEQUENCE</scope>
    <source>
        <tissue evidence="1">Muscle</tissue>
    </source>
</reference>
<protein>
    <submittedName>
        <fullName evidence="1">Uncharacterized protein</fullName>
    </submittedName>
</protein>
<accession>A0A9W7WD75</accession>
<proteinExistence type="predicted"/>
<gene>
    <name evidence="1" type="ORF">IRJ41_003856</name>
</gene>
<sequence length="107" mass="12582">MAVVWCISARAVIPAGFLEVPLRKQTQRQMGLPDYLATEWEERKRERLQAEDTCVLRFRLKPYLVVYPCLVCLINPTAPRNGEKEKRKVIRRKLLLIRRPPEAKQQP</sequence>
<dbReference type="AlphaFoldDB" id="A0A9W7WD75"/>
<evidence type="ECO:0000313" key="1">
    <source>
        <dbReference type="EMBL" id="KAI7794895.1"/>
    </source>
</evidence>
<evidence type="ECO:0000313" key="2">
    <source>
        <dbReference type="Proteomes" id="UP001059041"/>
    </source>
</evidence>
<name>A0A9W7WD75_TRIRA</name>
<keyword evidence="2" id="KW-1185">Reference proteome</keyword>
<organism evidence="1 2">
    <name type="scientific">Triplophysa rosa</name>
    <name type="common">Cave loach</name>
    <dbReference type="NCBI Taxonomy" id="992332"/>
    <lineage>
        <taxon>Eukaryota</taxon>
        <taxon>Metazoa</taxon>
        <taxon>Chordata</taxon>
        <taxon>Craniata</taxon>
        <taxon>Vertebrata</taxon>
        <taxon>Euteleostomi</taxon>
        <taxon>Actinopterygii</taxon>
        <taxon>Neopterygii</taxon>
        <taxon>Teleostei</taxon>
        <taxon>Ostariophysi</taxon>
        <taxon>Cypriniformes</taxon>
        <taxon>Nemacheilidae</taxon>
        <taxon>Triplophysa</taxon>
    </lineage>
</organism>
<dbReference type="EMBL" id="JAFHDT010000020">
    <property type="protein sequence ID" value="KAI7794895.1"/>
    <property type="molecule type" value="Genomic_DNA"/>
</dbReference>